<evidence type="ECO:0000313" key="1">
    <source>
        <dbReference type="EMBL" id="MDR5712034.1"/>
    </source>
</evidence>
<keyword evidence="2" id="KW-1185">Reference proteome</keyword>
<gene>
    <name evidence="1" type="ORF">RH857_07815</name>
</gene>
<dbReference type="EMBL" id="JAVKGT010000017">
    <property type="protein sequence ID" value="MDR5712034.1"/>
    <property type="molecule type" value="Genomic_DNA"/>
</dbReference>
<name>A0ABU1FTR4_9MICC</name>
<protein>
    <submittedName>
        <fullName evidence="1">Uncharacterized protein</fullName>
    </submittedName>
</protein>
<comment type="caution">
    <text evidence="1">The sequence shown here is derived from an EMBL/GenBank/DDBJ whole genome shotgun (WGS) entry which is preliminary data.</text>
</comment>
<organism evidence="1 2">
    <name type="scientific">Nesterenkonia flava</name>
    <dbReference type="NCBI Taxonomy" id="469799"/>
    <lineage>
        <taxon>Bacteria</taxon>
        <taxon>Bacillati</taxon>
        <taxon>Actinomycetota</taxon>
        <taxon>Actinomycetes</taxon>
        <taxon>Micrococcales</taxon>
        <taxon>Micrococcaceae</taxon>
        <taxon>Nesterenkonia</taxon>
    </lineage>
</organism>
<proteinExistence type="predicted"/>
<sequence>MERPHNHERPPTPWHRTEKAQRIRAQVVEHMGPVSDEKPDQGSIDIVRTMMGVCLQAHQEARPLADDDAKAIAQLLSTAVADHESRLADLAHNRGLLPGSVREELCYVLDRRNIYPETREAANWLGNWILAEEGYADFLPRVRNSFDDMDHVITQNPSRGVPALACHYRTPEPGEDAEEIAELAANRAAELLDERFYVASAHLRRPSVDVLADDYRKRMDAEYIGSRPHPHQFIHEIAAYRGYDRDDPLLRQEMAELYEMVWAGRAVHLFLRHEAATGEVGRNSTGEWEDRHAK</sequence>
<evidence type="ECO:0000313" key="2">
    <source>
        <dbReference type="Proteomes" id="UP001260872"/>
    </source>
</evidence>
<dbReference type="RefSeq" id="WP_310537414.1">
    <property type="nucleotide sequence ID" value="NZ_BAAAOC010000081.1"/>
</dbReference>
<accession>A0ABU1FTR4</accession>
<reference evidence="2" key="1">
    <citation type="submission" date="2023-07" db="EMBL/GenBank/DDBJ databases">
        <title>Description of three actinobacteria isolated from air of manufacturing shop in a pharmaceutical factory.</title>
        <authorList>
            <person name="Zhang D.-F."/>
        </authorList>
    </citation>
    <scope>NUCLEOTIDE SEQUENCE [LARGE SCALE GENOMIC DNA]</scope>
    <source>
        <strain evidence="2">CCTCC AB 207010</strain>
    </source>
</reference>
<dbReference type="Proteomes" id="UP001260872">
    <property type="component" value="Unassembled WGS sequence"/>
</dbReference>